<accession>A0A2T1K914</accession>
<dbReference type="Gene3D" id="3.40.50.2000">
    <property type="entry name" value="Glycogen Phosphorylase B"/>
    <property type="match status" value="2"/>
</dbReference>
<evidence type="ECO:0000256" key="1">
    <source>
        <dbReference type="ARBA" id="ARBA00022679"/>
    </source>
</evidence>
<dbReference type="Pfam" id="PF00534">
    <property type="entry name" value="Glycos_transf_1"/>
    <property type="match status" value="1"/>
</dbReference>
<dbReference type="CDD" id="cd03801">
    <property type="entry name" value="GT4_PimA-like"/>
    <property type="match status" value="1"/>
</dbReference>
<reference evidence="3 4" key="1">
    <citation type="submission" date="2018-03" db="EMBL/GenBank/DDBJ databases">
        <title>Marinobacter brunus sp. nov., a marine bacterium of Gamma-proteobacteria isolated from the surface seawater of the South China Sea.</title>
        <authorList>
            <person name="Cheng H."/>
            <person name="Wu Y.-H."/>
            <person name="Xamxidin M."/>
            <person name="Xu X.-W."/>
        </authorList>
    </citation>
    <scope>NUCLEOTIDE SEQUENCE [LARGE SCALE GENOMIC DNA]</scope>
    <source>
        <strain evidence="3 4">JCM 30472</strain>
    </source>
</reference>
<dbReference type="GO" id="GO:0016757">
    <property type="term" value="F:glycosyltransferase activity"/>
    <property type="evidence" value="ECO:0007669"/>
    <property type="project" value="InterPro"/>
</dbReference>
<organism evidence="3 4">
    <name type="scientific">Marinobacter halophilus</name>
    <dbReference type="NCBI Taxonomy" id="1323740"/>
    <lineage>
        <taxon>Bacteria</taxon>
        <taxon>Pseudomonadati</taxon>
        <taxon>Pseudomonadota</taxon>
        <taxon>Gammaproteobacteria</taxon>
        <taxon>Pseudomonadales</taxon>
        <taxon>Marinobacteraceae</taxon>
        <taxon>Marinobacter</taxon>
    </lineage>
</organism>
<dbReference type="PANTHER" id="PTHR46401:SF2">
    <property type="entry name" value="GLYCOSYLTRANSFERASE WBBK-RELATED"/>
    <property type="match status" value="1"/>
</dbReference>
<dbReference type="EMBL" id="PXNN01000017">
    <property type="protein sequence ID" value="PSF06508.1"/>
    <property type="molecule type" value="Genomic_DNA"/>
</dbReference>
<dbReference type="Proteomes" id="UP000238385">
    <property type="component" value="Unassembled WGS sequence"/>
</dbReference>
<dbReference type="AlphaFoldDB" id="A0A2T1K914"/>
<keyword evidence="4" id="KW-1185">Reference proteome</keyword>
<gene>
    <name evidence="3" type="ORF">C7H08_15510</name>
</gene>
<proteinExistence type="predicted"/>
<dbReference type="PANTHER" id="PTHR46401">
    <property type="entry name" value="GLYCOSYLTRANSFERASE WBBK-RELATED"/>
    <property type="match status" value="1"/>
</dbReference>
<protein>
    <submittedName>
        <fullName evidence="3">Glycosyltransferase family 1 protein</fullName>
    </submittedName>
</protein>
<dbReference type="OrthoDB" id="4611853at2"/>
<dbReference type="InterPro" id="IPR029063">
    <property type="entry name" value="SAM-dependent_MTases_sf"/>
</dbReference>
<dbReference type="RefSeq" id="WP_106673139.1">
    <property type="nucleotide sequence ID" value="NZ_BMFE01000002.1"/>
</dbReference>
<name>A0A2T1K914_9GAMM</name>
<dbReference type="SUPFAM" id="SSF53335">
    <property type="entry name" value="S-adenosyl-L-methionine-dependent methyltransferases"/>
    <property type="match status" value="1"/>
</dbReference>
<dbReference type="GO" id="GO:0009103">
    <property type="term" value="P:lipopolysaccharide biosynthetic process"/>
    <property type="evidence" value="ECO:0007669"/>
    <property type="project" value="TreeGrafter"/>
</dbReference>
<dbReference type="InterPro" id="IPR001296">
    <property type="entry name" value="Glyco_trans_1"/>
</dbReference>
<sequence length="644" mass="69982">MPESELWFAVPGDPEQNTGGYRYVRRLVQALRNIGVEARVEGLAGRYPRPDRAAENAMHGFLAGLPDGAPVILDGLAMGAMPEVLQRHRKRLQLMALVHHPLADESGLDEGQQAWFRQTETRALAQVGQVFTTSAYTAARVQQLYNVSASRIVTAEPAVDDVFFSASQAALVEDDRQPPKLLCVGHLSARKAQHQLVEALQTLADLPWQCTLVGSCDRDPGYAETVSKAISERGLAERIELRGELDEQSLAVAYGNADLFVFPSLYEGYGMVIDESLAAGLPVLSSDGGALALTTRKPGACTYRAGQVPELADRLRSLLTNAEELGRLTGQARDSRNAIRRWSDTARDFLKGLARDDHNDPARFSGQWLEAREPADHVARSEALTDALAQWLMSRYDNRSLKEGSAPPMQLVDIGTGRGSNPAFLVPRLPVPQQWTLVEPDQGLLKAAVGRVEALDAPAESFDIELTEGNLDSVLPVNADLVTASALIDLVSEPWLTAFASAVARRRAAVLIVLSYSGRFELTPRHPLDARVQALVNRHQHGDKGSGSALGPEATGLLGQRLQAAGYQVQLANSPWRLGEDSRDAVLINSLMAGWAQAASEQDASAAELIDCWLQDRQAQLARQELTVKVNHLDLLALPAAERN</sequence>
<feature type="domain" description="Glycosyl transferase family 1" evidence="2">
    <location>
        <begin position="176"/>
        <end position="333"/>
    </location>
</feature>
<comment type="caution">
    <text evidence="3">The sequence shown here is derived from an EMBL/GenBank/DDBJ whole genome shotgun (WGS) entry which is preliminary data.</text>
</comment>
<keyword evidence="1 3" id="KW-0808">Transferase</keyword>
<evidence type="ECO:0000313" key="3">
    <source>
        <dbReference type="EMBL" id="PSF06508.1"/>
    </source>
</evidence>
<evidence type="ECO:0000313" key="4">
    <source>
        <dbReference type="Proteomes" id="UP000238385"/>
    </source>
</evidence>
<dbReference type="Gene3D" id="3.40.50.150">
    <property type="entry name" value="Vaccinia Virus protein VP39"/>
    <property type="match status" value="1"/>
</dbReference>
<evidence type="ECO:0000259" key="2">
    <source>
        <dbReference type="Pfam" id="PF00534"/>
    </source>
</evidence>
<dbReference type="SUPFAM" id="SSF53756">
    <property type="entry name" value="UDP-Glycosyltransferase/glycogen phosphorylase"/>
    <property type="match status" value="1"/>
</dbReference>